<dbReference type="InterPro" id="IPR000719">
    <property type="entry name" value="Prot_kinase_dom"/>
</dbReference>
<dbReference type="InterPro" id="IPR020575">
    <property type="entry name" value="Hsp90_N"/>
</dbReference>
<evidence type="ECO:0000256" key="3">
    <source>
        <dbReference type="ARBA" id="ARBA00022741"/>
    </source>
</evidence>
<comment type="caution">
    <text evidence="8">The sequence shown here is derived from an EMBL/GenBank/DDBJ whole genome shotgun (WGS) entry which is preliminary data.</text>
</comment>
<dbReference type="RefSeq" id="WP_380128495.1">
    <property type="nucleotide sequence ID" value="NZ_JBHSIU010000130.1"/>
</dbReference>
<protein>
    <recommendedName>
        <fullName evidence="1">non-specific serine/threonine protein kinase</fullName>
        <ecNumber evidence="1">2.7.11.1</ecNumber>
    </recommendedName>
</protein>
<gene>
    <name evidence="8" type="ORF">ACFPIJ_59835</name>
</gene>
<dbReference type="EC" id="2.7.11.1" evidence="1"/>
<dbReference type="Proteomes" id="UP001595912">
    <property type="component" value="Unassembled WGS sequence"/>
</dbReference>
<dbReference type="EMBL" id="JBHSIU010000130">
    <property type="protein sequence ID" value="MFC5007851.1"/>
    <property type="molecule type" value="Genomic_DNA"/>
</dbReference>
<dbReference type="PANTHER" id="PTHR43671">
    <property type="entry name" value="SERINE/THREONINE-PROTEIN KINASE NEK"/>
    <property type="match status" value="1"/>
</dbReference>
<dbReference type="Gene3D" id="3.30.565.10">
    <property type="entry name" value="Histidine kinase-like ATPase, C-terminal domain"/>
    <property type="match status" value="1"/>
</dbReference>
<evidence type="ECO:0000259" key="7">
    <source>
        <dbReference type="PROSITE" id="PS50011"/>
    </source>
</evidence>
<keyword evidence="3" id="KW-0547">Nucleotide-binding</keyword>
<evidence type="ECO:0000313" key="8">
    <source>
        <dbReference type="EMBL" id="MFC5007851.1"/>
    </source>
</evidence>
<evidence type="ECO:0000256" key="5">
    <source>
        <dbReference type="ARBA" id="ARBA00022840"/>
    </source>
</evidence>
<dbReference type="InterPro" id="IPR011009">
    <property type="entry name" value="Kinase-like_dom_sf"/>
</dbReference>
<dbReference type="SUPFAM" id="SSF55874">
    <property type="entry name" value="ATPase domain of HSP90 chaperone/DNA topoisomerase II/histidine kinase"/>
    <property type="match status" value="1"/>
</dbReference>
<dbReference type="Gene3D" id="1.10.510.10">
    <property type="entry name" value="Transferase(Phosphotransferase) domain 1"/>
    <property type="match status" value="1"/>
</dbReference>
<keyword evidence="9" id="KW-1185">Reference proteome</keyword>
<proteinExistence type="predicted"/>
<evidence type="ECO:0000256" key="6">
    <source>
        <dbReference type="SAM" id="MobiDB-lite"/>
    </source>
</evidence>
<dbReference type="InterPro" id="IPR036890">
    <property type="entry name" value="HATPase_C_sf"/>
</dbReference>
<dbReference type="InterPro" id="IPR050660">
    <property type="entry name" value="NEK_Ser/Thr_kinase"/>
</dbReference>
<feature type="domain" description="Protein kinase" evidence="7">
    <location>
        <begin position="16"/>
        <end position="293"/>
    </location>
</feature>
<keyword evidence="2" id="KW-0808">Transferase</keyword>
<keyword evidence="4" id="KW-0418">Kinase</keyword>
<dbReference type="SMART" id="SM00220">
    <property type="entry name" value="S_TKc"/>
    <property type="match status" value="1"/>
</dbReference>
<evidence type="ECO:0000256" key="4">
    <source>
        <dbReference type="ARBA" id="ARBA00022777"/>
    </source>
</evidence>
<reference evidence="9" key="1">
    <citation type="journal article" date="2019" name="Int. J. Syst. Evol. Microbiol.">
        <title>The Global Catalogue of Microorganisms (GCM) 10K type strain sequencing project: providing services to taxonomists for standard genome sequencing and annotation.</title>
        <authorList>
            <consortium name="The Broad Institute Genomics Platform"/>
            <consortium name="The Broad Institute Genome Sequencing Center for Infectious Disease"/>
            <person name="Wu L."/>
            <person name="Ma J."/>
        </authorList>
    </citation>
    <scope>NUCLEOTIDE SEQUENCE [LARGE SCALE GENOMIC DNA]</scope>
    <source>
        <strain evidence="9">CGMCC 4.7152</strain>
    </source>
</reference>
<evidence type="ECO:0000256" key="2">
    <source>
        <dbReference type="ARBA" id="ARBA00022679"/>
    </source>
</evidence>
<name>A0ABV9WJS1_9ACTN</name>
<dbReference type="PANTHER" id="PTHR43671:SF13">
    <property type="entry name" value="SERINE_THREONINE-PROTEIN KINASE NEK2"/>
    <property type="match status" value="1"/>
</dbReference>
<sequence length="1490" mass="162475">MDSTLWVGPPHDSDRYRLAEVIRRGSEGIVYSAGAQVSATGWETVAIKMMPPRPGDDDGVPWGHHANLISGLNIPGLVRVRDTFSGYKPHPAGTAEPTEGLPHQREPDPSGMHRYIVMDHVDGMTLAEWTQQHPETDARARLGQLATVAEALDALHARPAPVAHGDVTPANIIRRPDGGTVLVDFGLLQTADGSRTGRTRRYSAPELRGDHDAVASPATDRFGFAAVVAHVLLGATPPAADDHGPDLDLIETELRGSPITGHLPDLVACVLTALRAEPDARPPRLAGWLETLIDQVDAAAAVAREGWWTAALGTAVTDGLPPHLLTAMDHAAAGVPDLARHPVQGTWHQPGLAQRLARAAAILPRLTVPATDRVLVLGLVAVLEAGFQRTEHTLFGRVKSGPLPKPTSELGRIHAAKTGLDADRLLAWFVHLEAVEAYLQGPAVAADLASILAAVAPDLDGSEVPLAAGYLAECLRGAFRWGESMHEVVAVREFESMTGELVDVAGHRVAVLVKLLWQLALDTRLMAPELGLQLMDDDGDITAALADLDAARWTPFQGVLDLKLTCASGPIDNAIRDLVDAVNADLLAHNQAGGLLHQTKAPLAVVTTRLVAAKDAYRLPHLKFEISAAETYELLMGTQLYDNPMHAVREVYQNALDACLYRRYRERRRGNPDYQPAIEFRLTRSDTGAYLECRDNGVGMTHHELTEAFAKIGRRFRDLAEFRQEMDEDPTGEHEFRPISQFGIGVLSYFMIAETIELWTTRTARDGHTQQSLHVKIHGSGALFHVTPLQQRNPQDGTVLRLHLKPQFHELNALVVLVDIIRAPLVETRLHTADDVQHWRSGLLYDGRGYEVTPCLAFPELGVYFHEGQGWVLANGIPVGFGESSNDAPDGVTVSLDTRSAAVLSINRERLLTYDDAAVRALLRAGARQVAAWEDASTGWLADLFGTDGIAGSIAYRSLKDARRSVVFGSHEDGREPLVVDLRSVGFSHLDTDLQMPLPRVGNALRAARKRIATDPLAFDELPGLPDFDQRLAVLITAHRQQILSRGREDHEAMSSINHLARAGEVLGVPIGATVAYFWALRLFDRPDALFFFSAAGPRYANELTDMVRETWFSVAAKDVRELEGAAEGLKHRESDHARAIGELSPAAAAVHRRGTGPAHITHPSIDGQGKLATKGLRRSSRRIHGQLAARIGSYESLVPAIDIMWTAVERHQDIAGVLQTLQYDGGETWPSDPDWDVVRSCVEWMRRREVSGTTGELPPVSLAAFSHALGINTGRSHRDLPMGNVDASAWPTRRELSQDISVMPGLTAELTVDVRSLVTLAQDQRIPLGSAFARLSRYRPLVMHWHLPDELPDAVAERAPSPIELGVYEIEALSGIDPALGVDWRLRIIRHSVLAGLTVPETVDGSLELLRLGGEDTGPVEALAATFPRHLKFDDLLVLATQQFTPPIRDPQVIVELCAPVSRHPDRLPEKAQAWLTLGPIRLGPEPPE</sequence>
<organism evidence="8 9">
    <name type="scientific">Dactylosporangium cerinum</name>
    <dbReference type="NCBI Taxonomy" id="1434730"/>
    <lineage>
        <taxon>Bacteria</taxon>
        <taxon>Bacillati</taxon>
        <taxon>Actinomycetota</taxon>
        <taxon>Actinomycetes</taxon>
        <taxon>Micromonosporales</taxon>
        <taxon>Micromonosporaceae</taxon>
        <taxon>Dactylosporangium</taxon>
    </lineage>
</organism>
<evidence type="ECO:0000256" key="1">
    <source>
        <dbReference type="ARBA" id="ARBA00012513"/>
    </source>
</evidence>
<dbReference type="SUPFAM" id="SSF56112">
    <property type="entry name" value="Protein kinase-like (PK-like)"/>
    <property type="match status" value="1"/>
</dbReference>
<evidence type="ECO:0000313" key="9">
    <source>
        <dbReference type="Proteomes" id="UP001595912"/>
    </source>
</evidence>
<dbReference type="Pfam" id="PF00069">
    <property type="entry name" value="Pkinase"/>
    <property type="match status" value="1"/>
</dbReference>
<keyword evidence="5" id="KW-0067">ATP-binding</keyword>
<accession>A0ABV9WJS1</accession>
<feature type="region of interest" description="Disordered" evidence="6">
    <location>
        <begin position="86"/>
        <end position="108"/>
    </location>
</feature>
<dbReference type="PROSITE" id="PS50011">
    <property type="entry name" value="PROTEIN_KINASE_DOM"/>
    <property type="match status" value="1"/>
</dbReference>
<dbReference type="PRINTS" id="PR00775">
    <property type="entry name" value="HEATSHOCK90"/>
</dbReference>